<keyword evidence="5" id="KW-1185">Reference proteome</keyword>
<evidence type="ECO:0000259" key="3">
    <source>
        <dbReference type="Pfam" id="PF13229"/>
    </source>
</evidence>
<feature type="domain" description="Right handed beta helix" evidence="3">
    <location>
        <begin position="149"/>
        <end position="291"/>
    </location>
</feature>
<evidence type="ECO:0000313" key="4">
    <source>
        <dbReference type="EMBL" id="TXL75725.1"/>
    </source>
</evidence>
<comment type="caution">
    <text evidence="4">The sequence shown here is derived from an EMBL/GenBank/DDBJ whole genome shotgun (WGS) entry which is preliminary data.</text>
</comment>
<dbReference type="InterPro" id="IPR006311">
    <property type="entry name" value="TAT_signal"/>
</dbReference>
<dbReference type="RefSeq" id="WP_147847528.1">
    <property type="nucleotide sequence ID" value="NZ_VDUZ01000013.1"/>
</dbReference>
<dbReference type="InterPro" id="IPR039448">
    <property type="entry name" value="Beta_helix"/>
</dbReference>
<gene>
    <name evidence="4" type="ORF">FHP25_13840</name>
</gene>
<evidence type="ECO:0008006" key="6">
    <source>
        <dbReference type="Google" id="ProtNLM"/>
    </source>
</evidence>
<dbReference type="Pfam" id="PF13229">
    <property type="entry name" value="Beta_helix"/>
    <property type="match status" value="1"/>
</dbReference>
<dbReference type="Proteomes" id="UP000321638">
    <property type="component" value="Unassembled WGS sequence"/>
</dbReference>
<organism evidence="4 5">
    <name type="scientific">Vineibacter terrae</name>
    <dbReference type="NCBI Taxonomy" id="2586908"/>
    <lineage>
        <taxon>Bacteria</taxon>
        <taxon>Pseudomonadati</taxon>
        <taxon>Pseudomonadota</taxon>
        <taxon>Alphaproteobacteria</taxon>
        <taxon>Hyphomicrobiales</taxon>
        <taxon>Vineibacter</taxon>
    </lineage>
</organism>
<dbReference type="Gene3D" id="2.160.20.10">
    <property type="entry name" value="Single-stranded right-handed beta-helix, Pectin lyase-like"/>
    <property type="match status" value="1"/>
</dbReference>
<reference evidence="4 5" key="1">
    <citation type="submission" date="2019-06" db="EMBL/GenBank/DDBJ databases">
        <title>New taxonomy in bacterial strain CC-CFT640, isolated from vineyard.</title>
        <authorList>
            <person name="Lin S.-Y."/>
            <person name="Tsai C.-F."/>
            <person name="Young C.-C."/>
        </authorList>
    </citation>
    <scope>NUCLEOTIDE SEQUENCE [LARGE SCALE GENOMIC DNA]</scope>
    <source>
        <strain evidence="4 5">CC-CFT640</strain>
    </source>
</reference>
<dbReference type="OrthoDB" id="7373171at2"/>
<feature type="domain" description="Rhamnogalacturonase A/B/Epimerase-like pectate lyase" evidence="2">
    <location>
        <begin position="47"/>
        <end position="95"/>
    </location>
</feature>
<sequence length="428" mass="44273">MNALDAGRRRLLGIGAGMALAAAPLAATAQPAPRPEPAARRTMLSAAAFGAVGDGKADDTRALQAALDATFAPGGPGFLVIPPGEYKVSRTLRIATSGGPPGDIGRHSGITAHGAHIVSAITNGANVFELVSGTTVRFILIEGLDVLGSGSDGHGIYLECEHKEHYLYNICLRDVAVQDCGGDGCRMVGNVFEGQVINSYFRKNNGNGITFGHGFRAGILSAIHVFGCVFGDNGRHGAALVNRCYDVGFHGCYFLLNGKFGLVAENGCTILSNCGFENNHQAASGFETGDAGIALQGFATLIGCGAYSIYNQTHLIRAYVVGQLVMIGCGGFGDERAKGAGFARIGGRSKVGATIIGCSGTIEYVDGFDGVEMGGAVGGLRLASDWRSPNLARLGDYRLWVDKRGNLRLKKGAPSSDEDGTAVGRGAG</sequence>
<protein>
    <recommendedName>
        <fullName evidence="6">Pectate lyase superfamily protein domain-containing protein</fullName>
    </recommendedName>
</protein>
<evidence type="ECO:0000256" key="1">
    <source>
        <dbReference type="SAM" id="SignalP"/>
    </source>
</evidence>
<dbReference type="SUPFAM" id="SSF51126">
    <property type="entry name" value="Pectin lyase-like"/>
    <property type="match status" value="1"/>
</dbReference>
<accession>A0A5C8PNU2</accession>
<feature type="signal peptide" evidence="1">
    <location>
        <begin position="1"/>
        <end position="29"/>
    </location>
</feature>
<dbReference type="PROSITE" id="PS51318">
    <property type="entry name" value="TAT"/>
    <property type="match status" value="1"/>
</dbReference>
<dbReference type="InterPro" id="IPR011050">
    <property type="entry name" value="Pectin_lyase_fold/virulence"/>
</dbReference>
<proteinExistence type="predicted"/>
<name>A0A5C8PNU2_9HYPH</name>
<dbReference type="EMBL" id="VDUZ01000013">
    <property type="protein sequence ID" value="TXL75725.1"/>
    <property type="molecule type" value="Genomic_DNA"/>
</dbReference>
<evidence type="ECO:0000313" key="5">
    <source>
        <dbReference type="Proteomes" id="UP000321638"/>
    </source>
</evidence>
<dbReference type="InterPro" id="IPR024535">
    <property type="entry name" value="RHGA/B-epi-like_pectate_lyase"/>
</dbReference>
<feature type="chain" id="PRO_5022883892" description="Pectate lyase superfamily protein domain-containing protein" evidence="1">
    <location>
        <begin position="30"/>
        <end position="428"/>
    </location>
</feature>
<dbReference type="AlphaFoldDB" id="A0A5C8PNU2"/>
<dbReference type="InterPro" id="IPR012334">
    <property type="entry name" value="Pectin_lyas_fold"/>
</dbReference>
<keyword evidence="1" id="KW-0732">Signal</keyword>
<evidence type="ECO:0000259" key="2">
    <source>
        <dbReference type="Pfam" id="PF12708"/>
    </source>
</evidence>
<dbReference type="Pfam" id="PF12708">
    <property type="entry name" value="Pect-lyase_RHGA_epim"/>
    <property type="match status" value="1"/>
</dbReference>